<evidence type="ECO:0008006" key="3">
    <source>
        <dbReference type="Google" id="ProtNLM"/>
    </source>
</evidence>
<evidence type="ECO:0000313" key="1">
    <source>
        <dbReference type="EMBL" id="MDI3386352.1"/>
    </source>
</evidence>
<dbReference type="RefSeq" id="WP_282512159.1">
    <property type="nucleotide sequence ID" value="NZ_JASCIR010000005.1"/>
</dbReference>
<evidence type="ECO:0000313" key="2">
    <source>
        <dbReference type="Proteomes" id="UP001224661"/>
    </source>
</evidence>
<sequence length="73" mass="7928">MATTKHKTTPEPVIELPIGFEAWLLDCVPVPLCGVCAANHNQMTEAREKGDIRIAARHASEIRSHASGAHDRA</sequence>
<reference evidence="1 2" key="1">
    <citation type="submission" date="2023-05" db="EMBL/GenBank/DDBJ databases">
        <title>Draft genome sequence of Streptomyces sp. B-S-A8 isolated from a cave soil in Thailand.</title>
        <authorList>
            <person name="Chamroensaksri N."/>
            <person name="Muangham S."/>
        </authorList>
    </citation>
    <scope>NUCLEOTIDE SEQUENCE [LARGE SCALE GENOMIC DNA]</scope>
    <source>
        <strain evidence="1 2">B-S-A8</strain>
    </source>
</reference>
<dbReference type="Proteomes" id="UP001224661">
    <property type="component" value="Unassembled WGS sequence"/>
</dbReference>
<gene>
    <name evidence="1" type="ORF">QIS99_09005</name>
</gene>
<proteinExistence type="predicted"/>
<name>A0ABT6RPI5_9ACTN</name>
<organism evidence="1 2">
    <name type="scientific">Streptomyces solicavernae</name>
    <dbReference type="NCBI Taxonomy" id="3043614"/>
    <lineage>
        <taxon>Bacteria</taxon>
        <taxon>Bacillati</taxon>
        <taxon>Actinomycetota</taxon>
        <taxon>Actinomycetes</taxon>
        <taxon>Kitasatosporales</taxon>
        <taxon>Streptomycetaceae</taxon>
        <taxon>Streptomyces</taxon>
    </lineage>
</organism>
<accession>A0ABT6RPI5</accession>
<dbReference type="EMBL" id="JASCIR010000005">
    <property type="protein sequence ID" value="MDI3386352.1"/>
    <property type="molecule type" value="Genomic_DNA"/>
</dbReference>
<protein>
    <recommendedName>
        <fullName evidence="3">HNH endonuclease</fullName>
    </recommendedName>
</protein>
<keyword evidence="2" id="KW-1185">Reference proteome</keyword>
<comment type="caution">
    <text evidence="1">The sequence shown here is derived from an EMBL/GenBank/DDBJ whole genome shotgun (WGS) entry which is preliminary data.</text>
</comment>